<sequence>MVVRYYICLKKREDVTLEYFYHYYEHVHGKMFLEEVPEAKENLIKYEQHHLKESRKAREMAVAAGRKITCDYDAMSVMTVATMDNLLKIMTSKPMLEKVLPDNDVYVGSMETFIVDESDRLSLESPHLDYWLRPHISRVFLHQPTSSYRVLLWQAIMSILHGRTVALSRSLRLKVLTTQSSHAFRQRPALARTYFSVHHPDSPPFPEIQDRILSAAVIRVPEHGFTERALALGAKDAGYLDVTVQLFPRGVFDLINYHLVTQRLALKNTVQFPEGSTLGLGPKVRTLTMARLRANADIIHQWQGALGYMSLLENIPASMKELQALSDEIWYLAGDTAVDFSWYTKRASLAAVYASSELFMTTDTSRDFSATEEFLDRRLGDVRLLGGTVGGMSQYLGFWASNSVNLARSWGMRV</sequence>
<dbReference type="InterPro" id="IPR013718">
    <property type="entry name" value="COQ9_C"/>
</dbReference>
<dbReference type="InterPro" id="IPR009799">
    <property type="entry name" value="EthD_dom"/>
</dbReference>
<dbReference type="GO" id="GO:0016491">
    <property type="term" value="F:oxidoreductase activity"/>
    <property type="evidence" value="ECO:0007669"/>
    <property type="project" value="InterPro"/>
</dbReference>
<dbReference type="PANTHER" id="PTHR21427">
    <property type="entry name" value="UBIQUINONE BIOSYNTHESIS PROTEIN COQ9, MITOCHONDRIAL"/>
    <property type="match status" value="1"/>
</dbReference>
<evidence type="ECO:0000259" key="11">
    <source>
        <dbReference type="Pfam" id="PF08511"/>
    </source>
</evidence>
<dbReference type="Gene3D" id="1.10.357.10">
    <property type="entry name" value="Tetracycline Repressor, domain 2"/>
    <property type="match status" value="1"/>
</dbReference>
<dbReference type="GO" id="GO:0005743">
    <property type="term" value="C:mitochondrial inner membrane"/>
    <property type="evidence" value="ECO:0007669"/>
    <property type="project" value="TreeGrafter"/>
</dbReference>
<dbReference type="UniPathway" id="UPA00232"/>
<keyword evidence="5 9" id="KW-0831">Ubiquinone biosynthesis</keyword>
<reference evidence="12 13" key="1">
    <citation type="submission" date="2016-03" db="EMBL/GenBank/DDBJ databases">
        <title>The draft genome sequence of Fonsecaea nubica causative agent of cutaneous subcutaneous infection in human host.</title>
        <authorList>
            <person name="Costa F."/>
            <person name="Sybren D.H."/>
            <person name="Raittz R.T."/>
            <person name="Weiss V.A."/>
            <person name="Leao A.C."/>
            <person name="Gomes R."/>
            <person name="De Souza E.M."/>
            <person name="Pedrosa F.O."/>
            <person name="Steffens M.B."/>
            <person name="Bombassaro A."/>
            <person name="Tadra-Sfeir M.Z."/>
            <person name="Moreno L.F."/>
            <person name="Najafzadeh M.J."/>
            <person name="Felipe M.S."/>
            <person name="Teixeira M."/>
            <person name="Sun J."/>
            <person name="Xi L."/>
            <person name="Castro M.A."/>
            <person name="Vicente V.A."/>
        </authorList>
    </citation>
    <scope>NUCLEOTIDE SEQUENCE [LARGE SCALE GENOMIC DNA]</scope>
    <source>
        <strain evidence="12 13">CBS 269.64</strain>
    </source>
</reference>
<feature type="domain" description="COQ9 C-terminal" evidence="11">
    <location>
        <begin position="315"/>
        <end position="384"/>
    </location>
</feature>
<evidence type="ECO:0000259" key="10">
    <source>
        <dbReference type="Pfam" id="PF07110"/>
    </source>
</evidence>
<evidence type="ECO:0000256" key="1">
    <source>
        <dbReference type="ARBA" id="ARBA00004173"/>
    </source>
</evidence>
<gene>
    <name evidence="12" type="ORF">AYO20_01167</name>
</gene>
<dbReference type="Pfam" id="PF08511">
    <property type="entry name" value="COQ9"/>
    <property type="match status" value="1"/>
</dbReference>
<evidence type="ECO:0000256" key="7">
    <source>
        <dbReference type="ARBA" id="ARBA00023121"/>
    </source>
</evidence>
<comment type="pathway">
    <text evidence="2 9">Cofactor biosynthesis; ubiquinone biosynthesis.</text>
</comment>
<evidence type="ECO:0000256" key="2">
    <source>
        <dbReference type="ARBA" id="ARBA00004749"/>
    </source>
</evidence>
<dbReference type="AlphaFoldDB" id="A0A178DBZ3"/>
<proteinExistence type="inferred from homology"/>
<feature type="domain" description="EthD" evidence="10">
    <location>
        <begin position="12"/>
        <end position="107"/>
    </location>
</feature>
<evidence type="ECO:0000256" key="4">
    <source>
        <dbReference type="ARBA" id="ARBA00010766"/>
    </source>
</evidence>
<evidence type="ECO:0000256" key="5">
    <source>
        <dbReference type="ARBA" id="ARBA00022688"/>
    </source>
</evidence>
<evidence type="ECO:0000256" key="9">
    <source>
        <dbReference type="RuleBase" id="RU366063"/>
    </source>
</evidence>
<comment type="subcellular location">
    <subcellularLocation>
        <location evidence="1 9">Mitochondrion</location>
    </subcellularLocation>
</comment>
<dbReference type="FunFam" id="1.10.357.10:FF:000004">
    <property type="entry name" value="Ubiquinone biosynthesis protein COQ9, mitochondrial"/>
    <property type="match status" value="1"/>
</dbReference>
<evidence type="ECO:0000256" key="3">
    <source>
        <dbReference type="ARBA" id="ARBA00005986"/>
    </source>
</evidence>
<comment type="function">
    <text evidence="9">Membrane-associated protein that warps the membrane surface to access and bind aromatic isoprenes with high specificity, including ubiquinone (CoQ) isoprene intermediates and presents them directly to Coq7, therefore facilitating the Coq7-mediated hydroxylase step. Participates in the biosynthesis of coenzyme Q, also named ubiquinone, an essential lipid-soluble electron transporter for aerobic cellular respiration.</text>
</comment>
<dbReference type="GeneID" id="34584592"/>
<keyword evidence="13" id="KW-1185">Reference proteome</keyword>
<comment type="similarity">
    <text evidence="4 9">Belongs to the COQ9 family.</text>
</comment>
<dbReference type="EMBL" id="LVCJ01000004">
    <property type="protein sequence ID" value="OAL39770.1"/>
    <property type="molecule type" value="Genomic_DNA"/>
</dbReference>
<dbReference type="OrthoDB" id="619536at2759"/>
<dbReference type="InterPro" id="IPR012762">
    <property type="entry name" value="Ubiq_biosynth_COQ9"/>
</dbReference>
<dbReference type="SUPFAM" id="SSF54909">
    <property type="entry name" value="Dimeric alpha+beta barrel"/>
    <property type="match status" value="1"/>
</dbReference>
<keyword evidence="6" id="KW-0809">Transit peptide</keyword>
<dbReference type="NCBIfam" id="TIGR02396">
    <property type="entry name" value="diverge_rpsU"/>
    <property type="match status" value="1"/>
</dbReference>
<dbReference type="Proteomes" id="UP000185904">
    <property type="component" value="Unassembled WGS sequence"/>
</dbReference>
<accession>A0A178DBZ3</accession>
<comment type="caution">
    <text evidence="12">The sequence shown here is derived from an EMBL/GenBank/DDBJ whole genome shotgun (WGS) entry which is preliminary data.</text>
</comment>
<dbReference type="Pfam" id="PF07110">
    <property type="entry name" value="EthD"/>
    <property type="match status" value="1"/>
</dbReference>
<name>A0A178DBZ3_9EURO</name>
<dbReference type="InterPro" id="IPR011008">
    <property type="entry name" value="Dimeric_a/b-barrel"/>
</dbReference>
<dbReference type="PANTHER" id="PTHR21427:SF19">
    <property type="entry name" value="UBIQUINONE BIOSYNTHESIS PROTEIN COQ9, MITOCHONDRIAL"/>
    <property type="match status" value="1"/>
</dbReference>
<organism evidence="12 13">
    <name type="scientific">Fonsecaea nubica</name>
    <dbReference type="NCBI Taxonomy" id="856822"/>
    <lineage>
        <taxon>Eukaryota</taxon>
        <taxon>Fungi</taxon>
        <taxon>Dikarya</taxon>
        <taxon>Ascomycota</taxon>
        <taxon>Pezizomycotina</taxon>
        <taxon>Eurotiomycetes</taxon>
        <taxon>Chaetothyriomycetidae</taxon>
        <taxon>Chaetothyriales</taxon>
        <taxon>Herpotrichiellaceae</taxon>
        <taxon>Fonsecaea</taxon>
    </lineage>
</organism>
<evidence type="ECO:0000313" key="12">
    <source>
        <dbReference type="EMBL" id="OAL39770.1"/>
    </source>
</evidence>
<evidence type="ECO:0000313" key="13">
    <source>
        <dbReference type="Proteomes" id="UP000185904"/>
    </source>
</evidence>
<dbReference type="GO" id="GO:0008289">
    <property type="term" value="F:lipid binding"/>
    <property type="evidence" value="ECO:0007669"/>
    <property type="project" value="UniProtKB-UniRule"/>
</dbReference>
<evidence type="ECO:0000256" key="8">
    <source>
        <dbReference type="ARBA" id="ARBA00023128"/>
    </source>
</evidence>
<keyword evidence="8 9" id="KW-0496">Mitochondrion</keyword>
<dbReference type="GO" id="GO:0006744">
    <property type="term" value="P:ubiquinone biosynthetic process"/>
    <property type="evidence" value="ECO:0007669"/>
    <property type="project" value="UniProtKB-UniRule"/>
</dbReference>
<keyword evidence="7 9" id="KW-0446">Lipid-binding</keyword>
<dbReference type="RefSeq" id="XP_022504782.1">
    <property type="nucleotide sequence ID" value="XM_022639474.1"/>
</dbReference>
<evidence type="ECO:0000256" key="6">
    <source>
        <dbReference type="ARBA" id="ARBA00022946"/>
    </source>
</evidence>
<protein>
    <recommendedName>
        <fullName evidence="9">Ubiquinone biosynthesis protein</fullName>
    </recommendedName>
</protein>
<dbReference type="Gene3D" id="3.30.70.100">
    <property type="match status" value="1"/>
</dbReference>
<comment type="similarity">
    <text evidence="3">Belongs to the tpcK family.</text>
</comment>